<dbReference type="GO" id="GO:0004016">
    <property type="term" value="F:adenylate cyclase activity"/>
    <property type="evidence" value="ECO:0007669"/>
    <property type="project" value="UniProtKB-ARBA"/>
</dbReference>
<sequence>MMLRIEVKDILTNSSSFYNLSEGEILMGRDPQAQISIGNKYISSRHATIIQEKDRLYIRDEKSSNGSEYYSHYKWLPVGSKKREVSLPLQIKLAEAVVVTVQSGESQIVSLTEVQNDSAIMVLDICGSTRQSVYDEQIAFHLKQRLNTIAKPILYSAPVLFYKNTGDGFLATFEKSTQAANCAIKILKTLQKRNSRSKNPPIQVRIGLHKGQTYVIDPATEDIHGIDINITFRIEGLKKSSLPKSGDLYEERDRIFASQAFYEDYMKHTRRKKDILMPCGPAKLKGIREKISIYKLNWQ</sequence>
<evidence type="ECO:0000313" key="4">
    <source>
        <dbReference type="Proteomes" id="UP000587760"/>
    </source>
</evidence>
<dbReference type="EMBL" id="JACHGJ010000005">
    <property type="protein sequence ID" value="MBB6480996.1"/>
    <property type="molecule type" value="Genomic_DNA"/>
</dbReference>
<dbReference type="CDD" id="cd07302">
    <property type="entry name" value="CHD"/>
    <property type="match status" value="1"/>
</dbReference>
<dbReference type="RefSeq" id="WP_184747246.1">
    <property type="nucleotide sequence ID" value="NZ_JACHGJ010000005.1"/>
</dbReference>
<dbReference type="AlphaFoldDB" id="A0A841RBB5"/>
<accession>A0A841RBB5</accession>
<dbReference type="Gene3D" id="2.60.200.20">
    <property type="match status" value="1"/>
</dbReference>
<dbReference type="CDD" id="cd00060">
    <property type="entry name" value="FHA"/>
    <property type="match status" value="1"/>
</dbReference>
<keyword evidence="4" id="KW-1185">Reference proteome</keyword>
<evidence type="ECO:0000259" key="1">
    <source>
        <dbReference type="PROSITE" id="PS50006"/>
    </source>
</evidence>
<evidence type="ECO:0000259" key="2">
    <source>
        <dbReference type="PROSITE" id="PS50125"/>
    </source>
</evidence>
<dbReference type="PROSITE" id="PS50006">
    <property type="entry name" value="FHA_DOMAIN"/>
    <property type="match status" value="1"/>
</dbReference>
<dbReference type="InterPro" id="IPR001054">
    <property type="entry name" value="A/G_cyclase"/>
</dbReference>
<dbReference type="SUPFAM" id="SSF49879">
    <property type="entry name" value="SMAD/FHA domain"/>
    <property type="match status" value="1"/>
</dbReference>
<comment type="caution">
    <text evidence="3">The sequence shown here is derived from an EMBL/GenBank/DDBJ whole genome shotgun (WGS) entry which is preliminary data.</text>
</comment>
<feature type="domain" description="Guanylate cyclase" evidence="2">
    <location>
        <begin position="119"/>
        <end position="235"/>
    </location>
</feature>
<dbReference type="GO" id="GO:0035556">
    <property type="term" value="P:intracellular signal transduction"/>
    <property type="evidence" value="ECO:0007669"/>
    <property type="project" value="InterPro"/>
</dbReference>
<dbReference type="InterPro" id="IPR029787">
    <property type="entry name" value="Nucleotide_cyclase"/>
</dbReference>
<reference evidence="3 4" key="1">
    <citation type="submission" date="2020-08" db="EMBL/GenBank/DDBJ databases">
        <title>Genomic Encyclopedia of Type Strains, Phase IV (KMG-IV): sequencing the most valuable type-strain genomes for metagenomic binning, comparative biology and taxonomic classification.</title>
        <authorList>
            <person name="Goeker M."/>
        </authorList>
    </citation>
    <scope>NUCLEOTIDE SEQUENCE [LARGE SCALE GENOMIC DNA]</scope>
    <source>
        <strain evidence="3 4">DSM 2461</strain>
    </source>
</reference>
<dbReference type="Gene3D" id="3.30.70.1230">
    <property type="entry name" value="Nucleotide cyclase"/>
    <property type="match status" value="1"/>
</dbReference>
<proteinExistence type="predicted"/>
<feature type="domain" description="FHA" evidence="1">
    <location>
        <begin position="25"/>
        <end position="67"/>
    </location>
</feature>
<dbReference type="SUPFAM" id="SSF55073">
    <property type="entry name" value="Nucleotide cyclase"/>
    <property type="match status" value="1"/>
</dbReference>
<evidence type="ECO:0000313" key="3">
    <source>
        <dbReference type="EMBL" id="MBB6480996.1"/>
    </source>
</evidence>
<protein>
    <submittedName>
        <fullName evidence="3">Class 3 adenylate cyclase</fullName>
    </submittedName>
</protein>
<dbReference type="Proteomes" id="UP000587760">
    <property type="component" value="Unassembled WGS sequence"/>
</dbReference>
<dbReference type="InterPro" id="IPR008984">
    <property type="entry name" value="SMAD_FHA_dom_sf"/>
</dbReference>
<gene>
    <name evidence="3" type="ORF">HNR50_002669</name>
</gene>
<dbReference type="InterPro" id="IPR000253">
    <property type="entry name" value="FHA_dom"/>
</dbReference>
<organism evidence="3 4">
    <name type="scientific">Spirochaeta isovalerica</name>
    <dbReference type="NCBI Taxonomy" id="150"/>
    <lineage>
        <taxon>Bacteria</taxon>
        <taxon>Pseudomonadati</taxon>
        <taxon>Spirochaetota</taxon>
        <taxon>Spirochaetia</taxon>
        <taxon>Spirochaetales</taxon>
        <taxon>Spirochaetaceae</taxon>
        <taxon>Spirochaeta</taxon>
    </lineage>
</organism>
<dbReference type="Pfam" id="PF00498">
    <property type="entry name" value="FHA"/>
    <property type="match status" value="1"/>
</dbReference>
<dbReference type="PROSITE" id="PS50125">
    <property type="entry name" value="GUANYLATE_CYCLASE_2"/>
    <property type="match status" value="1"/>
</dbReference>
<dbReference type="GO" id="GO:0009190">
    <property type="term" value="P:cyclic nucleotide biosynthetic process"/>
    <property type="evidence" value="ECO:0007669"/>
    <property type="project" value="InterPro"/>
</dbReference>
<name>A0A841RBB5_9SPIO</name>